<proteinExistence type="predicted"/>
<organism evidence="2 3">
    <name type="scientific">Sphingomonas palmae</name>
    <dbReference type="NCBI Taxonomy" id="1855283"/>
    <lineage>
        <taxon>Bacteria</taxon>
        <taxon>Pseudomonadati</taxon>
        <taxon>Pseudomonadota</taxon>
        <taxon>Alphaproteobacteria</taxon>
        <taxon>Sphingomonadales</taxon>
        <taxon>Sphingomonadaceae</taxon>
        <taxon>Sphingomonas</taxon>
    </lineage>
</organism>
<sequence length="95" mass="10351">MRKVLLAAALSTLGCGPAMAQVIASPPESFPNSTTMPPQVAFNLYKTSMLKLRDEARALQQADGGTLTPEHDAEIQRKIDRTTITFHRRVGGLPF</sequence>
<evidence type="ECO:0000256" key="1">
    <source>
        <dbReference type="SAM" id="SignalP"/>
    </source>
</evidence>
<gene>
    <name evidence="2" type="ORF">SAMN05216382_1918</name>
</gene>
<dbReference type="RefSeq" id="WP_143051846.1">
    <property type="nucleotide sequence ID" value="NZ_FNZZ01000003.1"/>
</dbReference>
<name>A0A1H7PRX9_9SPHN</name>
<evidence type="ECO:0000313" key="3">
    <source>
        <dbReference type="Proteomes" id="UP000199214"/>
    </source>
</evidence>
<evidence type="ECO:0000313" key="2">
    <source>
        <dbReference type="EMBL" id="SEL38015.1"/>
    </source>
</evidence>
<keyword evidence="1" id="KW-0732">Signal</keyword>
<dbReference type="Proteomes" id="UP000199214">
    <property type="component" value="Unassembled WGS sequence"/>
</dbReference>
<dbReference type="AlphaFoldDB" id="A0A1H7PRX9"/>
<reference evidence="3" key="1">
    <citation type="submission" date="2016-10" db="EMBL/GenBank/DDBJ databases">
        <authorList>
            <person name="Varghese N."/>
            <person name="Submissions S."/>
        </authorList>
    </citation>
    <scope>NUCLEOTIDE SEQUENCE [LARGE SCALE GENOMIC DNA]</scope>
    <source>
        <strain evidence="3">JS21-1</strain>
    </source>
</reference>
<dbReference type="PROSITE" id="PS51257">
    <property type="entry name" value="PROKAR_LIPOPROTEIN"/>
    <property type="match status" value="1"/>
</dbReference>
<keyword evidence="3" id="KW-1185">Reference proteome</keyword>
<accession>A0A1H7PRX9</accession>
<feature type="chain" id="PRO_5011668701" evidence="1">
    <location>
        <begin position="21"/>
        <end position="95"/>
    </location>
</feature>
<feature type="signal peptide" evidence="1">
    <location>
        <begin position="1"/>
        <end position="20"/>
    </location>
</feature>
<dbReference type="EMBL" id="FNZZ01000003">
    <property type="protein sequence ID" value="SEL38015.1"/>
    <property type="molecule type" value="Genomic_DNA"/>
</dbReference>
<protein>
    <submittedName>
        <fullName evidence="2">Uncharacterized protein</fullName>
    </submittedName>
</protein>
<dbReference type="OrthoDB" id="9840228at2"/>